<accession>A0A443IEG0</accession>
<dbReference type="AlphaFoldDB" id="A0A443IEG0"/>
<keyword evidence="1" id="KW-0472">Membrane</keyword>
<keyword evidence="4" id="KW-1185">Reference proteome</keyword>
<dbReference type="InterPro" id="IPR057522">
    <property type="entry name" value="HofO_C"/>
</dbReference>
<dbReference type="Pfam" id="PF25319">
    <property type="entry name" value="HofO"/>
    <property type="match status" value="1"/>
</dbReference>
<evidence type="ECO:0000313" key="3">
    <source>
        <dbReference type="EMBL" id="RWR02454.1"/>
    </source>
</evidence>
<feature type="domain" description="DNA utilization protein HofO C-terminal" evidence="2">
    <location>
        <begin position="92"/>
        <end position="161"/>
    </location>
</feature>
<gene>
    <name evidence="3" type="ORF">ED28_08715</name>
</gene>
<dbReference type="Proteomes" id="UP000288794">
    <property type="component" value="Unassembled WGS sequence"/>
</dbReference>
<feature type="transmembrane region" description="Helical" evidence="1">
    <location>
        <begin position="14"/>
        <end position="36"/>
    </location>
</feature>
<comment type="caution">
    <text evidence="3">The sequence shown here is derived from an EMBL/GenBank/DDBJ whole genome shotgun (WGS) entry which is preliminary data.</text>
</comment>
<keyword evidence="1" id="KW-0812">Transmembrane</keyword>
<dbReference type="EMBL" id="JMEE01000023">
    <property type="protein sequence ID" value="RWR02454.1"/>
    <property type="molecule type" value="Genomic_DNA"/>
</dbReference>
<name>A0A443IEG0_9GAMM</name>
<protein>
    <recommendedName>
        <fullName evidence="2">DNA utilization protein HofO C-terminal domain-containing protein</fullName>
    </recommendedName>
</protein>
<organism evidence="3 4">
    <name type="scientific">[Pantoea] beijingensis</name>
    <dbReference type="NCBI Taxonomy" id="1324864"/>
    <lineage>
        <taxon>Bacteria</taxon>
        <taxon>Pseudomonadati</taxon>
        <taxon>Pseudomonadota</taxon>
        <taxon>Gammaproteobacteria</taxon>
        <taxon>Enterobacterales</taxon>
        <taxon>Erwiniaceae</taxon>
        <taxon>Erwinia</taxon>
    </lineage>
</organism>
<evidence type="ECO:0000259" key="2">
    <source>
        <dbReference type="Pfam" id="PF25319"/>
    </source>
</evidence>
<evidence type="ECO:0000256" key="1">
    <source>
        <dbReference type="SAM" id="Phobius"/>
    </source>
</evidence>
<dbReference type="RefSeq" id="WP_128177100.1">
    <property type="nucleotide sequence ID" value="NZ_CP071409.1"/>
</dbReference>
<evidence type="ECO:0000313" key="4">
    <source>
        <dbReference type="Proteomes" id="UP000288794"/>
    </source>
</evidence>
<sequence length="167" mass="20075">MDEWLSRWLQIRPLWQWVTVMVLPPGFLLLIGWMWLQPLWMSQQRLVNEHQQLMMRWQTTLVQLLAKPRLAEQQVKNQRLRAALTLHQEQRFSLVALMRYAGGVVEQWQPQLHGGEITLLLSWVQLQRVFDYLVTRPLTLKDFTLQRSGERLRLTLLLGWEYEMSLD</sequence>
<reference evidence="3 4" key="1">
    <citation type="submission" date="2014-04" db="EMBL/GenBank/DDBJ databases">
        <title>Draft genome sequence of Pantoea beijingensis strain LMG 27579, an emerging pathogen to Pleurotus eryngii with potential industrial application.</title>
        <authorList>
            <person name="Xu F."/>
            <person name="Liu Y."/>
            <person name="Wang S."/>
            <person name="Yin Y."/>
            <person name="Ma Y."/>
            <person name="Zhao S."/>
            <person name="Rong C."/>
        </authorList>
    </citation>
    <scope>NUCLEOTIDE SEQUENCE [LARGE SCALE GENOMIC DNA]</scope>
    <source>
        <strain evidence="3 4">LMG 27579</strain>
    </source>
</reference>
<keyword evidence="1" id="KW-1133">Transmembrane helix</keyword>
<proteinExistence type="predicted"/>